<feature type="region of interest" description="Disordered" evidence="1">
    <location>
        <begin position="1"/>
        <end position="20"/>
    </location>
</feature>
<comment type="caution">
    <text evidence="3">The sequence shown here is derived from an EMBL/GenBank/DDBJ whole genome shotgun (WGS) entry which is preliminary data.</text>
</comment>
<evidence type="ECO:0000256" key="1">
    <source>
        <dbReference type="SAM" id="MobiDB-lite"/>
    </source>
</evidence>
<name>A0ABS8PMB0_9PSEU</name>
<keyword evidence="2" id="KW-0812">Transmembrane</keyword>
<keyword evidence="2" id="KW-0472">Membrane</keyword>
<feature type="transmembrane region" description="Helical" evidence="2">
    <location>
        <begin position="104"/>
        <end position="137"/>
    </location>
</feature>
<evidence type="ECO:0000256" key="2">
    <source>
        <dbReference type="SAM" id="Phobius"/>
    </source>
</evidence>
<dbReference type="EMBL" id="JAJNDB010000011">
    <property type="protein sequence ID" value="MCD2198114.1"/>
    <property type="molecule type" value="Genomic_DNA"/>
</dbReference>
<accession>A0ABS8PMB0</accession>
<evidence type="ECO:0000313" key="4">
    <source>
        <dbReference type="Proteomes" id="UP001199469"/>
    </source>
</evidence>
<evidence type="ECO:0008006" key="5">
    <source>
        <dbReference type="Google" id="ProtNLM"/>
    </source>
</evidence>
<keyword evidence="4" id="KW-1185">Reference proteome</keyword>
<gene>
    <name evidence="3" type="ORF">LQ327_32560</name>
</gene>
<protein>
    <recommendedName>
        <fullName evidence="5">Superfamily III holin-X</fullName>
    </recommendedName>
</protein>
<organism evidence="3 4">
    <name type="scientific">Actinomycetospora endophytica</name>
    <dbReference type="NCBI Taxonomy" id="2291215"/>
    <lineage>
        <taxon>Bacteria</taxon>
        <taxon>Bacillati</taxon>
        <taxon>Actinomycetota</taxon>
        <taxon>Actinomycetes</taxon>
        <taxon>Pseudonocardiales</taxon>
        <taxon>Pseudonocardiaceae</taxon>
        <taxon>Actinomycetospora</taxon>
    </lineage>
</organism>
<sequence>MTAPAAAVESPMPAPTPAAAPEVSPKERFIAAAEQLAVAVIDRAAGALVSKVDDVAGMLDGVGAGGGVGMNALISGGLAALGGKNPVWAAIKGGVAAMSPTTKVMVGILLILTAVLAPVVLLVVALLLLVLAIVAAVRGQ</sequence>
<reference evidence="3 4" key="1">
    <citation type="submission" date="2021-11" db="EMBL/GenBank/DDBJ databases">
        <title>Draft genome sequence of Actinomycetospora sp. SF1 isolated from the rhizosphere soil.</title>
        <authorList>
            <person name="Duangmal K."/>
            <person name="Chantavorakit T."/>
        </authorList>
    </citation>
    <scope>NUCLEOTIDE SEQUENCE [LARGE SCALE GENOMIC DNA]</scope>
    <source>
        <strain evidence="3 4">TBRC 5722</strain>
    </source>
</reference>
<proteinExistence type="predicted"/>
<dbReference type="Proteomes" id="UP001199469">
    <property type="component" value="Unassembled WGS sequence"/>
</dbReference>
<keyword evidence="2" id="KW-1133">Transmembrane helix</keyword>
<dbReference type="RefSeq" id="WP_230740764.1">
    <property type="nucleotide sequence ID" value="NZ_JAJNDB010000011.1"/>
</dbReference>
<evidence type="ECO:0000313" key="3">
    <source>
        <dbReference type="EMBL" id="MCD2198114.1"/>
    </source>
</evidence>